<comment type="caution">
    <text evidence="1">The sequence shown here is derived from an EMBL/GenBank/DDBJ whole genome shotgun (WGS) entry which is preliminary data.</text>
</comment>
<reference evidence="1" key="2">
    <citation type="journal article" date="2021" name="Microbiome">
        <title>Successional dynamics and alternative stable states in a saline activated sludge microbial community over 9 years.</title>
        <authorList>
            <person name="Wang Y."/>
            <person name="Ye J."/>
            <person name="Ju F."/>
            <person name="Liu L."/>
            <person name="Boyd J.A."/>
            <person name="Deng Y."/>
            <person name="Parks D.H."/>
            <person name="Jiang X."/>
            <person name="Yin X."/>
            <person name="Woodcroft B.J."/>
            <person name="Tyson G.W."/>
            <person name="Hugenholtz P."/>
            <person name="Polz M.F."/>
            <person name="Zhang T."/>
        </authorList>
    </citation>
    <scope>NUCLEOTIDE SEQUENCE</scope>
    <source>
        <strain evidence="1">HKST-UBA14</strain>
    </source>
</reference>
<dbReference type="Proteomes" id="UP000783287">
    <property type="component" value="Unassembled WGS sequence"/>
</dbReference>
<gene>
    <name evidence="1" type="ORF">KC909_06105</name>
</gene>
<evidence type="ECO:0000313" key="1">
    <source>
        <dbReference type="EMBL" id="MCA9383905.1"/>
    </source>
</evidence>
<proteinExistence type="predicted"/>
<dbReference type="EMBL" id="JAGQLK010000170">
    <property type="protein sequence ID" value="MCA9383905.1"/>
    <property type="molecule type" value="Genomic_DNA"/>
</dbReference>
<accession>A0A955L6F6</accession>
<sequence>MSESLYAATLQTVPRPDSQSVIAALEGQNALMLKEVPYDALYDLEAEYQETRWREEQLAMSNQVAELILADIGVDPEGWTMSQARSQFDEKGQCWTGYDVNRQLGYNTDVDLRVVQTPGTNEGQIILFGSVSGSALSMFAGFRVTEDNEVLLTHAMFTKGQNEEALIMAGGRNFTRNRETGELVENERQMNLLGTVRDNINQLAERTLYSPQYSYNS</sequence>
<protein>
    <submittedName>
        <fullName evidence="1">Uncharacterized protein</fullName>
    </submittedName>
</protein>
<evidence type="ECO:0000313" key="2">
    <source>
        <dbReference type="Proteomes" id="UP000783287"/>
    </source>
</evidence>
<dbReference type="AlphaFoldDB" id="A0A955L6F6"/>
<reference evidence="1" key="1">
    <citation type="submission" date="2020-04" db="EMBL/GenBank/DDBJ databases">
        <authorList>
            <person name="Zhang T."/>
        </authorList>
    </citation>
    <scope>NUCLEOTIDE SEQUENCE</scope>
    <source>
        <strain evidence="1">HKST-UBA14</strain>
    </source>
</reference>
<organism evidence="1 2">
    <name type="scientific">Candidatus Dojkabacteria bacterium</name>
    <dbReference type="NCBI Taxonomy" id="2099670"/>
    <lineage>
        <taxon>Bacteria</taxon>
        <taxon>Candidatus Dojkabacteria</taxon>
    </lineage>
</organism>
<name>A0A955L6F6_9BACT</name>